<dbReference type="GO" id="GO:0046872">
    <property type="term" value="F:metal ion binding"/>
    <property type="evidence" value="ECO:0007669"/>
    <property type="project" value="UniProtKB-KW"/>
</dbReference>
<keyword evidence="5" id="KW-0408">Iron</keyword>
<evidence type="ECO:0000313" key="9">
    <source>
        <dbReference type="Proteomes" id="UP001202328"/>
    </source>
</evidence>
<sequence length="175" mass="19905">DSVISRIEERIARWTFLPTENGEPMKVVRYEKWQKEEPQRDYSFVTVVMYLNNVESGGETVLLRNATKKQGHDIKDDDSTVECAKKGIPVIPRRGTALLLFNLNASVAQDAFNIRRDCPVLMGEKWTAVKLVHIDSFNNDCSDMNDQCKDWAKDGECTTNAGYMLKACMKSCNEC</sequence>
<dbReference type="GO" id="GO:0005789">
    <property type="term" value="C:endoplasmic reticulum membrane"/>
    <property type="evidence" value="ECO:0007669"/>
    <property type="project" value="UniProtKB-SubCell"/>
</dbReference>
<evidence type="ECO:0000256" key="1">
    <source>
        <dbReference type="ARBA" id="ARBA00004586"/>
    </source>
</evidence>
<dbReference type="InterPro" id="IPR045054">
    <property type="entry name" value="P4HA-like"/>
</dbReference>
<dbReference type="GO" id="GO:0004656">
    <property type="term" value="F:procollagen-proline 4-dioxygenase activity"/>
    <property type="evidence" value="ECO:0007669"/>
    <property type="project" value="UniProtKB-EC"/>
</dbReference>
<gene>
    <name evidence="8" type="ORF">MKW98_010018</name>
</gene>
<comment type="subcellular location">
    <subcellularLocation>
        <location evidence="1">Endoplasmic reticulum membrane</location>
    </subcellularLocation>
</comment>
<evidence type="ECO:0000259" key="7">
    <source>
        <dbReference type="PROSITE" id="PS51670"/>
    </source>
</evidence>
<keyword evidence="9" id="KW-1185">Reference proteome</keyword>
<evidence type="ECO:0000256" key="6">
    <source>
        <dbReference type="ARBA" id="ARBA00023136"/>
    </source>
</evidence>
<dbReference type="Gene3D" id="2.60.120.620">
    <property type="entry name" value="q2cbj1_9rhob like domain"/>
    <property type="match status" value="1"/>
</dbReference>
<dbReference type="PANTHER" id="PTHR10869">
    <property type="entry name" value="PROLYL 4-HYDROXYLASE ALPHA SUBUNIT"/>
    <property type="match status" value="1"/>
</dbReference>
<protein>
    <recommendedName>
        <fullName evidence="3">procollagen-proline 4-dioxygenase</fullName>
        <ecNumber evidence="3">1.14.11.2</ecNumber>
    </recommendedName>
</protein>
<name>A0AAD4X4A6_9MAGN</name>
<feature type="non-terminal residue" evidence="8">
    <location>
        <position position="1"/>
    </location>
</feature>
<evidence type="ECO:0000313" key="8">
    <source>
        <dbReference type="EMBL" id="KAI3839713.1"/>
    </source>
</evidence>
<accession>A0AAD4X4A6</accession>
<reference evidence="8" key="1">
    <citation type="submission" date="2022-04" db="EMBL/GenBank/DDBJ databases">
        <title>A functionally conserved STORR gene fusion in Papaver species that diverged 16.8 million years ago.</title>
        <authorList>
            <person name="Catania T."/>
        </authorList>
    </citation>
    <scope>NUCLEOTIDE SEQUENCE</scope>
    <source>
        <strain evidence="8">S-188037</strain>
    </source>
</reference>
<keyword evidence="6" id="KW-0472">Membrane</keyword>
<comment type="caution">
    <text evidence="8">The sequence shown here is derived from an EMBL/GenBank/DDBJ whole genome shotgun (WGS) entry which is preliminary data.</text>
</comment>
<dbReference type="EC" id="1.14.11.2" evidence="3"/>
<evidence type="ECO:0000256" key="5">
    <source>
        <dbReference type="ARBA" id="ARBA00023004"/>
    </source>
</evidence>
<proteinExistence type="inferred from homology"/>
<keyword evidence="4" id="KW-0479">Metal-binding</keyword>
<feature type="domain" description="ShKT" evidence="7">
    <location>
        <begin position="141"/>
        <end position="175"/>
    </location>
</feature>
<evidence type="ECO:0000256" key="2">
    <source>
        <dbReference type="ARBA" id="ARBA00006511"/>
    </source>
</evidence>
<dbReference type="EMBL" id="JAJJMB010017331">
    <property type="protein sequence ID" value="KAI3839713.1"/>
    <property type="molecule type" value="Genomic_DNA"/>
</dbReference>
<evidence type="ECO:0000256" key="4">
    <source>
        <dbReference type="ARBA" id="ARBA00022723"/>
    </source>
</evidence>
<dbReference type="AlphaFoldDB" id="A0AAD4X4A6"/>
<organism evidence="8 9">
    <name type="scientific">Papaver atlanticum</name>
    <dbReference type="NCBI Taxonomy" id="357466"/>
    <lineage>
        <taxon>Eukaryota</taxon>
        <taxon>Viridiplantae</taxon>
        <taxon>Streptophyta</taxon>
        <taxon>Embryophyta</taxon>
        <taxon>Tracheophyta</taxon>
        <taxon>Spermatophyta</taxon>
        <taxon>Magnoliopsida</taxon>
        <taxon>Ranunculales</taxon>
        <taxon>Papaveraceae</taxon>
        <taxon>Papaveroideae</taxon>
        <taxon>Papaver</taxon>
    </lineage>
</organism>
<comment type="similarity">
    <text evidence="2">Belongs to the P4HA family.</text>
</comment>
<dbReference type="PROSITE" id="PS51670">
    <property type="entry name" value="SHKT"/>
    <property type="match status" value="1"/>
</dbReference>
<dbReference type="PANTHER" id="PTHR10869:SF220">
    <property type="entry name" value="PROLYL 4-HYDROXYLASE 4 ISOFORM X1-RELATED"/>
    <property type="match status" value="1"/>
</dbReference>
<dbReference type="Pfam" id="PF01549">
    <property type="entry name" value="ShK"/>
    <property type="match status" value="1"/>
</dbReference>
<evidence type="ECO:0000256" key="3">
    <source>
        <dbReference type="ARBA" id="ARBA00012269"/>
    </source>
</evidence>
<dbReference type="Proteomes" id="UP001202328">
    <property type="component" value="Unassembled WGS sequence"/>
</dbReference>
<dbReference type="InterPro" id="IPR003582">
    <property type="entry name" value="ShKT_dom"/>
</dbReference>